<protein>
    <recommendedName>
        <fullName evidence="2">Fibronectin type-III domain-containing protein</fullName>
    </recommendedName>
</protein>
<dbReference type="Gene3D" id="2.60.40.10">
    <property type="entry name" value="Immunoglobulins"/>
    <property type="match status" value="1"/>
</dbReference>
<dbReference type="InterPro" id="IPR050410">
    <property type="entry name" value="CCR4/nocturin_mRNA_transcr"/>
</dbReference>
<dbReference type="SUPFAM" id="SSF56219">
    <property type="entry name" value="DNase I-like"/>
    <property type="match status" value="1"/>
</dbReference>
<feature type="region of interest" description="Disordered" evidence="1">
    <location>
        <begin position="498"/>
        <end position="596"/>
    </location>
</feature>
<feature type="compositionally biased region" description="Polar residues" evidence="1">
    <location>
        <begin position="570"/>
        <end position="584"/>
    </location>
</feature>
<dbReference type="OrthoDB" id="428734at2759"/>
<name>D7G7V5_ECTSI</name>
<dbReference type="Pfam" id="PF00041">
    <property type="entry name" value="fn3"/>
    <property type="match status" value="1"/>
</dbReference>
<organism evidence="3 4">
    <name type="scientific">Ectocarpus siliculosus</name>
    <name type="common">Brown alga</name>
    <name type="synonym">Conferva siliculosa</name>
    <dbReference type="NCBI Taxonomy" id="2880"/>
    <lineage>
        <taxon>Eukaryota</taxon>
        <taxon>Sar</taxon>
        <taxon>Stramenopiles</taxon>
        <taxon>Ochrophyta</taxon>
        <taxon>PX clade</taxon>
        <taxon>Phaeophyceae</taxon>
        <taxon>Ectocarpales</taxon>
        <taxon>Ectocarpaceae</taxon>
        <taxon>Ectocarpus</taxon>
    </lineage>
</organism>
<dbReference type="InterPro" id="IPR013783">
    <property type="entry name" value="Ig-like_fold"/>
</dbReference>
<dbReference type="PANTHER" id="PTHR12121:SF34">
    <property type="entry name" value="PROTEIN ANGEL"/>
    <property type="match status" value="1"/>
</dbReference>
<dbReference type="InterPro" id="IPR036116">
    <property type="entry name" value="FN3_sf"/>
</dbReference>
<evidence type="ECO:0000313" key="4">
    <source>
        <dbReference type="Proteomes" id="UP000002630"/>
    </source>
</evidence>
<reference evidence="3 4" key="1">
    <citation type="journal article" date="2010" name="Nature">
        <title>The Ectocarpus genome and the independent evolution of multicellularity in brown algae.</title>
        <authorList>
            <person name="Cock J.M."/>
            <person name="Sterck L."/>
            <person name="Rouze P."/>
            <person name="Scornet D."/>
            <person name="Allen A.E."/>
            <person name="Amoutzias G."/>
            <person name="Anthouard V."/>
            <person name="Artiguenave F."/>
            <person name="Aury J.M."/>
            <person name="Badger J.H."/>
            <person name="Beszteri B."/>
            <person name="Billiau K."/>
            <person name="Bonnet E."/>
            <person name="Bothwell J.H."/>
            <person name="Bowler C."/>
            <person name="Boyen C."/>
            <person name="Brownlee C."/>
            <person name="Carrano C.J."/>
            <person name="Charrier B."/>
            <person name="Cho G.Y."/>
            <person name="Coelho S.M."/>
            <person name="Collen J."/>
            <person name="Corre E."/>
            <person name="Da Silva C."/>
            <person name="Delage L."/>
            <person name="Delaroque N."/>
            <person name="Dittami S.M."/>
            <person name="Doulbeau S."/>
            <person name="Elias M."/>
            <person name="Farnham G."/>
            <person name="Gachon C.M."/>
            <person name="Gschloessl B."/>
            <person name="Heesch S."/>
            <person name="Jabbari K."/>
            <person name="Jubin C."/>
            <person name="Kawai H."/>
            <person name="Kimura K."/>
            <person name="Kloareg B."/>
            <person name="Kupper F.C."/>
            <person name="Lang D."/>
            <person name="Le Bail A."/>
            <person name="Leblanc C."/>
            <person name="Lerouge P."/>
            <person name="Lohr M."/>
            <person name="Lopez P.J."/>
            <person name="Martens C."/>
            <person name="Maumus F."/>
            <person name="Michel G."/>
            <person name="Miranda-Saavedra D."/>
            <person name="Morales J."/>
            <person name="Moreau H."/>
            <person name="Motomura T."/>
            <person name="Nagasato C."/>
            <person name="Napoli C.A."/>
            <person name="Nelson D.R."/>
            <person name="Nyvall-Collen P."/>
            <person name="Peters A.F."/>
            <person name="Pommier C."/>
            <person name="Potin P."/>
            <person name="Poulain J."/>
            <person name="Quesneville H."/>
            <person name="Read B."/>
            <person name="Rensing S.A."/>
            <person name="Ritter A."/>
            <person name="Rousvoal S."/>
            <person name="Samanta M."/>
            <person name="Samson G."/>
            <person name="Schroeder D.C."/>
            <person name="Segurens B."/>
            <person name="Strittmatter M."/>
            <person name="Tonon T."/>
            <person name="Tregear J.W."/>
            <person name="Valentin K."/>
            <person name="von Dassow P."/>
            <person name="Yamagishi T."/>
            <person name="Van de Peer Y."/>
            <person name="Wincker P."/>
        </authorList>
    </citation>
    <scope>NUCLEOTIDE SEQUENCE [LARGE SCALE GENOMIC DNA]</scope>
    <source>
        <strain evidence="4">Ec32 / CCAP1310/4</strain>
    </source>
</reference>
<evidence type="ECO:0000313" key="3">
    <source>
        <dbReference type="EMBL" id="CBJ27836.1"/>
    </source>
</evidence>
<dbReference type="SMART" id="SM00060">
    <property type="entry name" value="FN3"/>
    <property type="match status" value="1"/>
</dbReference>
<evidence type="ECO:0000256" key="1">
    <source>
        <dbReference type="SAM" id="MobiDB-lite"/>
    </source>
</evidence>
<dbReference type="AlphaFoldDB" id="D7G7V5"/>
<evidence type="ECO:0000259" key="2">
    <source>
        <dbReference type="PROSITE" id="PS50853"/>
    </source>
</evidence>
<proteinExistence type="predicted"/>
<dbReference type="eggNOG" id="KOG0620">
    <property type="taxonomic scope" value="Eukaryota"/>
</dbReference>
<dbReference type="GO" id="GO:0000175">
    <property type="term" value="F:3'-5'-RNA exonuclease activity"/>
    <property type="evidence" value="ECO:0007669"/>
    <property type="project" value="TreeGrafter"/>
</dbReference>
<sequence length="753" mass="83269">MAEPRQVTAKARADRTYDTPFTRETEPWGARTLVSVQPHHPDIPAVDHRSDVKFRRKQTLSVVSYNVLADSNSVRVRNCAPAVTSWGRRREVLLKEIFSVRADVLCLQDVDCFHQWWSPQLTSAGYDSLFKQRTSRAAMHREGVVIAWKRDVFDLFRSGEMELNRLGEHEEDRSLAGKAATSDNVALMTLLRPWQDSDHPSGACIVCTQLSEEEGYIGDAIRGLQAHGLTRSVEAFNSDFSLPIVMCGTMNCAPSSGTYEILCRGIEAQDPARPGPPGKPLVEPISTSAARVRWPAPSDDSESLSPAIDTYRLLWVPGGSRFLPGESVDAHEAGCVVYDLVKTESGRVRSEQNPLRAFVVSGLSSGVAYEFRVSAINSLGQGPWSERSEPVRMPQMAGNDPVDKVLLGAASIKLLRKRELEDARRRAEERLADPRAYELRKLVKVEGLLDLGMEKIHPFGSVSGVTPRYTDAALHPDLANVRTDTGFPVIKAIEERRLSSGATGTTTRRRRQRKAKKTPRTGSHQTRSDDEQVTSSSTKGLLDDDLSSLEDASASTTGGFRNGSGEGRSDTSGVDTGESVTRPTKSLLPPKACGSSQREENILLRLDSLNVSGARSERQKHALGLRSAYMTHSSGGEPAFTMLSDTMVGTVDYIFFSADCLLPTQVLSIPEMGSLVRRDIQQTELSPAPGLWAPSEWQGECGEERYMGEWSPYLRENPLRVKHRIPNELFPSDHLMLMANLVYFEPRCSSTWR</sequence>
<dbReference type="InterPro" id="IPR003961">
    <property type="entry name" value="FN3_dom"/>
</dbReference>
<feature type="compositionally biased region" description="Basic residues" evidence="1">
    <location>
        <begin position="507"/>
        <end position="519"/>
    </location>
</feature>
<accession>D7G7V5</accession>
<dbReference type="EMBL" id="FN649741">
    <property type="protein sequence ID" value="CBJ27836.1"/>
    <property type="molecule type" value="Genomic_DNA"/>
</dbReference>
<dbReference type="PROSITE" id="PS50853">
    <property type="entry name" value="FN3"/>
    <property type="match status" value="1"/>
</dbReference>
<dbReference type="Proteomes" id="UP000002630">
    <property type="component" value="Linkage Group LG16"/>
</dbReference>
<dbReference type="InterPro" id="IPR036691">
    <property type="entry name" value="Endo/exonu/phosph_ase_sf"/>
</dbReference>
<gene>
    <name evidence="3" type="ORF">Esi_0085_0102</name>
</gene>
<dbReference type="EMBL" id="FN649086">
    <property type="protein sequence ID" value="CBJ27836.1"/>
    <property type="molecule type" value="Genomic_DNA"/>
</dbReference>
<dbReference type="Pfam" id="PF03372">
    <property type="entry name" value="Exo_endo_phos"/>
    <property type="match status" value="1"/>
</dbReference>
<feature type="domain" description="Fibronectin type-III" evidence="2">
    <location>
        <begin position="276"/>
        <end position="396"/>
    </location>
</feature>
<keyword evidence="4" id="KW-1185">Reference proteome</keyword>
<dbReference type="STRING" id="2880.D7G7V5"/>
<dbReference type="OMA" id="HELATSW"/>
<dbReference type="SUPFAM" id="SSF49265">
    <property type="entry name" value="Fibronectin type III"/>
    <property type="match status" value="1"/>
</dbReference>
<dbReference type="CDD" id="cd00063">
    <property type="entry name" value="FN3"/>
    <property type="match status" value="1"/>
</dbReference>
<dbReference type="InterPro" id="IPR005135">
    <property type="entry name" value="Endo/exonuclease/phosphatase"/>
</dbReference>
<dbReference type="Gene3D" id="3.60.10.10">
    <property type="entry name" value="Endonuclease/exonuclease/phosphatase"/>
    <property type="match status" value="2"/>
</dbReference>
<dbReference type="PANTHER" id="PTHR12121">
    <property type="entry name" value="CARBON CATABOLITE REPRESSOR PROTEIN 4"/>
    <property type="match status" value="1"/>
</dbReference>
<dbReference type="InParanoid" id="D7G7V5"/>